<dbReference type="Proteomes" id="UP001300692">
    <property type="component" value="Unassembled WGS sequence"/>
</dbReference>
<reference evidence="1 2" key="1">
    <citation type="submission" date="2022-10" db="EMBL/GenBank/DDBJ databases">
        <title>Comparative genomics and taxonomic characterization of three novel marine species of genus Reichenbachiella exhibiting antioxidant and polysaccharide degradation activities.</title>
        <authorList>
            <person name="Muhammad N."/>
            <person name="Lee Y.-J."/>
            <person name="Ko J."/>
            <person name="Kim S.-G."/>
        </authorList>
    </citation>
    <scope>NUCLEOTIDE SEQUENCE [LARGE SCALE GENOMIC DNA]</scope>
    <source>
        <strain evidence="1 2">ABR2-5</strain>
    </source>
</reference>
<accession>A0ABT3CRL7</accession>
<sequence length="96" mass="10952">MFKNILSISLILLSVSFSSLGYGMGGKNKKEEKATQENKQEVYQVRQHVMVTLKSGQEVEAVVYGHISKNKYWVRQIGSSRQGKVKVKYMRPVSEK</sequence>
<protein>
    <submittedName>
        <fullName evidence="1">Uncharacterized protein</fullName>
    </submittedName>
</protein>
<keyword evidence="2" id="KW-1185">Reference proteome</keyword>
<comment type="caution">
    <text evidence="1">The sequence shown here is derived from an EMBL/GenBank/DDBJ whole genome shotgun (WGS) entry which is preliminary data.</text>
</comment>
<proteinExistence type="predicted"/>
<dbReference type="EMBL" id="JAOYOD010000001">
    <property type="protein sequence ID" value="MCV9386267.1"/>
    <property type="molecule type" value="Genomic_DNA"/>
</dbReference>
<organism evidence="1 2">
    <name type="scientific">Reichenbachiella ulvae</name>
    <dbReference type="NCBI Taxonomy" id="2980104"/>
    <lineage>
        <taxon>Bacteria</taxon>
        <taxon>Pseudomonadati</taxon>
        <taxon>Bacteroidota</taxon>
        <taxon>Cytophagia</taxon>
        <taxon>Cytophagales</taxon>
        <taxon>Reichenbachiellaceae</taxon>
        <taxon>Reichenbachiella</taxon>
    </lineage>
</organism>
<dbReference type="RefSeq" id="WP_264137052.1">
    <property type="nucleotide sequence ID" value="NZ_JAOYOD010000001.1"/>
</dbReference>
<gene>
    <name evidence="1" type="ORF">N7U62_06300</name>
</gene>
<evidence type="ECO:0000313" key="1">
    <source>
        <dbReference type="EMBL" id="MCV9386267.1"/>
    </source>
</evidence>
<evidence type="ECO:0000313" key="2">
    <source>
        <dbReference type="Proteomes" id="UP001300692"/>
    </source>
</evidence>
<name>A0ABT3CRL7_9BACT</name>